<evidence type="ECO:0000313" key="3">
    <source>
        <dbReference type="Proteomes" id="UP000432015"/>
    </source>
</evidence>
<dbReference type="Proteomes" id="UP000432015">
    <property type="component" value="Unassembled WGS sequence"/>
</dbReference>
<gene>
    <name evidence="2" type="ORF">GNZ18_22335</name>
</gene>
<evidence type="ECO:0000256" key="1">
    <source>
        <dbReference type="SAM" id="Phobius"/>
    </source>
</evidence>
<keyword evidence="1" id="KW-0472">Membrane</keyword>
<feature type="transmembrane region" description="Helical" evidence="1">
    <location>
        <begin position="154"/>
        <end position="179"/>
    </location>
</feature>
<sequence length="196" mass="20472">MGPPPGGPLPPGPAWAPPPIKPSAGWYALPVAFLAAALIAIGLMVGLAVNDPGVASASPKSGDPRQGVAVDLVGGYNYFLYVRGGQSAPYACTVQQGSQSSDVRLTRKNSWSANDKAGYSYAATFEAPVSGQGLLTCRGPGGRVLVTPDDTQDFYLGMSLVVGLPLTVFAVLGFAFVAIRRNNARRRRDQALVHPY</sequence>
<dbReference type="EMBL" id="WOFH01000007">
    <property type="protein sequence ID" value="MUN39317.1"/>
    <property type="molecule type" value="Genomic_DNA"/>
</dbReference>
<dbReference type="RefSeq" id="WP_156218440.1">
    <property type="nucleotide sequence ID" value="NZ_WOFH01000007.1"/>
</dbReference>
<keyword evidence="3" id="KW-1185">Reference proteome</keyword>
<organism evidence="2 3">
    <name type="scientific">Actinomadura litoris</name>
    <dbReference type="NCBI Taxonomy" id="2678616"/>
    <lineage>
        <taxon>Bacteria</taxon>
        <taxon>Bacillati</taxon>
        <taxon>Actinomycetota</taxon>
        <taxon>Actinomycetes</taxon>
        <taxon>Streptosporangiales</taxon>
        <taxon>Thermomonosporaceae</taxon>
        <taxon>Actinomadura</taxon>
    </lineage>
</organism>
<protein>
    <submittedName>
        <fullName evidence="2">Uncharacterized protein</fullName>
    </submittedName>
</protein>
<reference evidence="2 3" key="1">
    <citation type="submission" date="2019-11" db="EMBL/GenBank/DDBJ databases">
        <authorList>
            <person name="Cao P."/>
        </authorList>
    </citation>
    <scope>NUCLEOTIDE SEQUENCE [LARGE SCALE GENOMIC DNA]</scope>
    <source>
        <strain evidence="2 3">NEAU-AAG5</strain>
    </source>
</reference>
<feature type="transmembrane region" description="Helical" evidence="1">
    <location>
        <begin position="26"/>
        <end position="49"/>
    </location>
</feature>
<proteinExistence type="predicted"/>
<name>A0A7K1L4G9_9ACTN</name>
<dbReference type="AlphaFoldDB" id="A0A7K1L4G9"/>
<keyword evidence="1" id="KW-0812">Transmembrane</keyword>
<keyword evidence="1" id="KW-1133">Transmembrane helix</keyword>
<accession>A0A7K1L4G9</accession>
<evidence type="ECO:0000313" key="2">
    <source>
        <dbReference type="EMBL" id="MUN39317.1"/>
    </source>
</evidence>
<comment type="caution">
    <text evidence="2">The sequence shown here is derived from an EMBL/GenBank/DDBJ whole genome shotgun (WGS) entry which is preliminary data.</text>
</comment>